<feature type="compositionally biased region" description="Low complexity" evidence="1">
    <location>
        <begin position="2645"/>
        <end position="2655"/>
    </location>
</feature>
<proteinExistence type="predicted"/>
<feature type="compositionally biased region" description="Gly residues" evidence="1">
    <location>
        <begin position="2234"/>
        <end position="2245"/>
    </location>
</feature>
<feature type="region of interest" description="Disordered" evidence="1">
    <location>
        <begin position="2754"/>
        <end position="2798"/>
    </location>
</feature>
<feature type="compositionally biased region" description="Polar residues" evidence="1">
    <location>
        <begin position="480"/>
        <end position="496"/>
    </location>
</feature>
<feature type="region of interest" description="Disordered" evidence="1">
    <location>
        <begin position="590"/>
        <end position="617"/>
    </location>
</feature>
<feature type="region of interest" description="Disordered" evidence="1">
    <location>
        <begin position="1624"/>
        <end position="1648"/>
    </location>
</feature>
<feature type="region of interest" description="Disordered" evidence="1">
    <location>
        <begin position="834"/>
        <end position="886"/>
    </location>
</feature>
<feature type="compositionally biased region" description="Acidic residues" evidence="1">
    <location>
        <begin position="1573"/>
        <end position="1583"/>
    </location>
</feature>
<evidence type="ECO:0000313" key="3">
    <source>
        <dbReference type="Proteomes" id="UP001165090"/>
    </source>
</evidence>
<accession>A0ABQ5S4E1</accession>
<dbReference type="PANTHER" id="PTHR34491:SF74">
    <property type="entry name" value="DUF4456 DOMAIN-CONTAINING PROTEIN"/>
    <property type="match status" value="1"/>
</dbReference>
<name>A0ABQ5S4E1_9CHLO</name>
<dbReference type="Proteomes" id="UP001165090">
    <property type="component" value="Unassembled WGS sequence"/>
</dbReference>
<feature type="compositionally biased region" description="Basic and acidic residues" evidence="1">
    <location>
        <begin position="1986"/>
        <end position="2000"/>
    </location>
</feature>
<evidence type="ECO:0000313" key="2">
    <source>
        <dbReference type="EMBL" id="GLI64571.1"/>
    </source>
</evidence>
<feature type="compositionally biased region" description="Low complexity" evidence="1">
    <location>
        <begin position="1941"/>
        <end position="1985"/>
    </location>
</feature>
<dbReference type="EMBL" id="BSDZ01000020">
    <property type="protein sequence ID" value="GLI64571.1"/>
    <property type="molecule type" value="Genomic_DNA"/>
</dbReference>
<evidence type="ECO:0000256" key="1">
    <source>
        <dbReference type="SAM" id="MobiDB-lite"/>
    </source>
</evidence>
<feature type="compositionally biased region" description="Basic and acidic residues" evidence="1">
    <location>
        <begin position="2378"/>
        <end position="2389"/>
    </location>
</feature>
<feature type="region of interest" description="Disordered" evidence="1">
    <location>
        <begin position="1089"/>
        <end position="1162"/>
    </location>
</feature>
<feature type="region of interest" description="Disordered" evidence="1">
    <location>
        <begin position="2323"/>
        <end position="2457"/>
    </location>
</feature>
<comment type="caution">
    <text evidence="2">The sequence shown here is derived from an EMBL/GenBank/DDBJ whole genome shotgun (WGS) entry which is preliminary data.</text>
</comment>
<feature type="compositionally biased region" description="Pro residues" evidence="1">
    <location>
        <begin position="450"/>
        <end position="459"/>
    </location>
</feature>
<feature type="region of interest" description="Disordered" evidence="1">
    <location>
        <begin position="2469"/>
        <end position="2718"/>
    </location>
</feature>
<protein>
    <submittedName>
        <fullName evidence="2">Uncharacterized protein</fullName>
    </submittedName>
</protein>
<keyword evidence="3" id="KW-1185">Reference proteome</keyword>
<gene>
    <name evidence="2" type="ORF">VaNZ11_007892</name>
</gene>
<feature type="compositionally biased region" description="Basic residues" evidence="1">
    <location>
        <begin position="2019"/>
        <end position="2029"/>
    </location>
</feature>
<organism evidence="2 3">
    <name type="scientific">Volvox africanus</name>
    <dbReference type="NCBI Taxonomy" id="51714"/>
    <lineage>
        <taxon>Eukaryota</taxon>
        <taxon>Viridiplantae</taxon>
        <taxon>Chlorophyta</taxon>
        <taxon>core chlorophytes</taxon>
        <taxon>Chlorophyceae</taxon>
        <taxon>CS clade</taxon>
        <taxon>Chlamydomonadales</taxon>
        <taxon>Volvocaceae</taxon>
        <taxon>Volvox</taxon>
    </lineage>
</organism>
<feature type="compositionally biased region" description="Low complexity" evidence="1">
    <location>
        <begin position="845"/>
        <end position="854"/>
    </location>
</feature>
<feature type="compositionally biased region" description="Low complexity" evidence="1">
    <location>
        <begin position="1144"/>
        <end position="1158"/>
    </location>
</feature>
<feature type="region of interest" description="Disordered" evidence="1">
    <location>
        <begin position="2216"/>
        <end position="2265"/>
    </location>
</feature>
<dbReference type="PANTHER" id="PTHR34491">
    <property type="entry name" value="A-TYPE INCLUSION PROTEIN, PUTATIVE-RELATED"/>
    <property type="match status" value="1"/>
</dbReference>
<sequence length="2798" mass="288668">MADQTFQPPVAYDADTIPPQGNMEHHIVFLLDVDALAGFIKNCGSVSLADDYSGQMERNHVSNGREGDGKILPDRLAEALTRLSQVYTQLHGLPTAVSYHMISTKSKFTQEKVEMLKAKIANNPALAEVGAGMQNAGGAGGSSKGPETRTPFNVHAEMYALLKAIGEPLPEGSAYGPSSSSWLENIGHHVQQTVSRFVVAMNAAAAHRCAKVKAATFVLVTPAPLQGRPVRPLDPLGPELLAALRQVNARFMWLDPAGGADVTHKAQMEMAVAAAATSVGEAQPIAVTESDLAEVQLALALSSHWRLEGAHADCMISQPGLILPLLPVAWLPVADVFRSKAVLETIVRRIVAQGPPDPFGPLRAGFNLVAFPGYVTQFTSQKWIYQVWSETTTLTTTSYLRGIIANRYLKLPPLRVRAEPHKAAAAAKAAPAVAIKGAWQKRGSGQNPHARPPMAPPAAVPGAGLRPGASGALPGRPGPLTTSAQVNISSGANGRQTLKVPGVGLKPPGSTPVGRMPGGGGGGGGVTAGPGGVSRPQKGQTKVIKLPARPAVPDSATNGTAASNYTLGRAAGKRIAQALEQGALTGTGPASLVGKPGLDSQGGGAAAAGPGAAGTVAGGGGGSRWVWPPLSAAELAAQAARDGGMVAVDDQLDVGELLRLEEEQMHEFISGELKAAIRLSEKHLRRARQQQQQQQQHGQVAEGQGCVTGTVQTKRDDGAHPQQHQGTAWQTEAGAGASGRSDADGRRAKRQRVAPVESLQPALCDARSRLRSKLLVAPTKLSRREERLPGWQPPLELILERARERTRTVVDSLLRASERAVSVAMRGVRKQATERRARLRGGNGAAEAGEQCGEVDPDVSPGVKMSGGGGSREGDRRGTGGRHGGAAQVAADAEGDLDQDGVYAAAIDQVFVLLQEAWAGDMMGVLRERGAVRGRPRLQLCALLYIAGRFIHAVDMLVYRRRSPRALVDLLREQLDWAVPLLCHVDGEPTMATFVSERLKPAWANTWAATLLDLLAVSYAGEDREGNNEMEFVARWDSDEDWEAGMEDAGGVEAATDALEELQRIAAAAAIAQQQGSQLDISELRASGRATSVSNGKQGTGRMASASGGGGRVIRPASGSARLGVGSSAAGGGTGPAAGGGGSNTAAAAGHAGKTSGSQPQVMEVDSLRGVVVAGSQRPMAGSRMAKHVARLDPVRPAHMMPAIIARPIIQVAPDPPPERLAALREEHRRKQRCGGAAANLADLFDKEAAAPSPAAAAIAALPAGGKKDRKGAAAAVPPALPFSMHASPDRRAGRAAAAPILGGDGTANRVVGSPGGAAACSESSTEVGPTPMDDGGGRHRSRLPGLDGGAAGGDVGGRATFGLARGLFTDMESGEAPTVKFNPGGEGVFSQVATFQIVSKPREAAQQQQKDVRREVTAVLNSNLAPPPAAAAAGVAQAPHPAAAAPAAMFTLGAAEEVPAIGIECMINERASCPAYGSIPDGSDPPRLDVAADGADGAGRGVLCPPGGEADPLSELNCDGTVASGDAVYDTDGGELACDDEERECVPSGCRLQGESHSADSLPCRRQHGDGSDSDSDGDGDDDGKTSLGGSKRAPREPVPDACSPCGFSAAVARRAAAAAATSRLAGGNSRIPVRVPGPGLVPPRSRKALPAAAAAAATTAAAAAGAAPKRNSFRPAVAKPPLPRLPEADKAQRAVPLAACRNAPSLQSPPALQQTIADGGGSLSLLFPRQAAEERPVIDSDHAQQLQPQQAEVLADQRRLEDGQGPAAEDTMYIDRAAPTSVLLSPLPQQAPRAADQVGTLAADATATAAAGAIVTLLAHDSPVKAGSQDVDVTTEICSSTGKLMKPIEASLVCGLPPEVADDLERADAEQAGTPFAKGKVLGRTPRGLTPYPGKTGAKILLSLMVTPAAAHDEAAAAWRQQDHDAGSHDLQPAQTLLQPQQEQQQQEQQQQEQQQQEQRQQEQQQHELQQQEQQQQEQQQQEQQHEPKHQHQQHQEVSELTFPVDLAPGIGLGSRARNRQAGRRRAQRLEEPPGQLWAPAATEHPGLSETEVAQHPDLAAAAAPVALVQGVGGEQHHGGPTTAVTDEAAEVKRTEGCGDADANANACDDSAALAPADVAGDRVSGPIGQAPGVLWSPSQPPCAKAEGGGASAPAVEDAPSILTAAAVSQEAEALGNPTGPSDAIMDDAALAELLAGGTMYDIVKLRGRQSQIGTARTIGDKPTPPPSQTGSKGGAPSVGGRCGSVPASATKSGVSRAIGMNDRDNKVLKQQMASASGGTSIRAGRSQVSATAVAAVMPIATTPMRATTPIGARATFTVAKMSQGRQTRGRPAATAGTPRRLRIDASVSRLPPVSHQKCQPQHRLPSAQEQRRKRRADEGAAEHDGAETSVDMGIDTGLAPNSTAVMASATADDADEHPPGDSQQPLSKRRRRADVQPPHGPGLPELGDETDGTCTVVEQIAEGRVAAAGPLVAVEGTDGEMRREEEKAEGGAMADEVMDGADLQQEAEADVQHTDEASAFVASQPASADGGVGEEAVPNEEVEQLPGSPLAHSPGQTHLSLDNRLAQQHQGQQQPLTTTIDKKDNDAGGDVGCGSLDTGDGDLQAEGKAEGAGGNATRACGGREGGRTNTKSRRRQPHEDTAAAVAVETKTTCSGVVAAEEHADDPDEEQQPVAAMEGGDDDPPSSQTAQLRRSGRLRQGKSTEAALGATTRSYGRPVAQCVGGASLAAGAPVSSVSTRGAARRLALSATAEVAGDTTPCTKRPAQRAVATRRNAEEDGDVGPPGGSRPAKRMRR</sequence>
<feature type="region of interest" description="Disordered" evidence="1">
    <location>
        <begin position="440"/>
        <end position="524"/>
    </location>
</feature>
<feature type="compositionally biased region" description="Low complexity" evidence="1">
    <location>
        <begin position="460"/>
        <end position="469"/>
    </location>
</feature>
<feature type="compositionally biased region" description="Basic and acidic residues" evidence="1">
    <location>
        <begin position="2482"/>
        <end position="2492"/>
    </location>
</feature>
<feature type="compositionally biased region" description="Low complexity" evidence="1">
    <location>
        <begin position="1117"/>
        <end position="1128"/>
    </location>
</feature>
<feature type="region of interest" description="Disordered" evidence="1">
    <location>
        <begin position="1940"/>
        <end position="2044"/>
    </location>
</feature>
<feature type="region of interest" description="Disordered" evidence="1">
    <location>
        <begin position="1553"/>
        <end position="1602"/>
    </location>
</feature>
<feature type="compositionally biased region" description="Gly residues" evidence="1">
    <location>
        <begin position="1129"/>
        <end position="1143"/>
    </location>
</feature>
<reference evidence="2 3" key="1">
    <citation type="journal article" date="2023" name="IScience">
        <title>Expanded male sex-determining region conserved during the evolution of homothallism in the green alga Volvox.</title>
        <authorList>
            <person name="Yamamoto K."/>
            <person name="Matsuzaki R."/>
            <person name="Mahakham W."/>
            <person name="Heman W."/>
            <person name="Sekimoto H."/>
            <person name="Kawachi M."/>
            <person name="Minakuchi Y."/>
            <person name="Toyoda A."/>
            <person name="Nozaki H."/>
        </authorList>
    </citation>
    <scope>NUCLEOTIDE SEQUENCE [LARGE SCALE GENOMIC DNA]</scope>
    <source>
        <strain evidence="2 3">NIES-4468</strain>
    </source>
</reference>
<feature type="region of interest" description="Disordered" evidence="1">
    <location>
        <begin position="1316"/>
        <end position="1337"/>
    </location>
</feature>
<feature type="region of interest" description="Disordered" evidence="1">
    <location>
        <begin position="710"/>
        <end position="756"/>
    </location>
</feature>